<feature type="domain" description="C2H2-type" evidence="5">
    <location>
        <begin position="249"/>
        <end position="270"/>
    </location>
</feature>
<evidence type="ECO:0000313" key="6">
    <source>
        <dbReference type="EMBL" id="VEN52839.1"/>
    </source>
</evidence>
<keyword evidence="1" id="KW-0479">Metal-binding</keyword>
<keyword evidence="2" id="KW-0677">Repeat</keyword>
<evidence type="ECO:0000313" key="7">
    <source>
        <dbReference type="Proteomes" id="UP000410492"/>
    </source>
</evidence>
<dbReference type="EMBL" id="CAACVG010009314">
    <property type="protein sequence ID" value="VEN52839.1"/>
    <property type="molecule type" value="Genomic_DNA"/>
</dbReference>
<accession>A0A653CYA8</accession>
<feature type="domain" description="C2H2-type" evidence="5">
    <location>
        <begin position="852"/>
        <end position="873"/>
    </location>
</feature>
<evidence type="ECO:0000256" key="3">
    <source>
        <dbReference type="ARBA" id="ARBA00022771"/>
    </source>
</evidence>
<dbReference type="Gene3D" id="3.30.160.60">
    <property type="entry name" value="Classic Zinc Finger"/>
    <property type="match status" value="11"/>
</dbReference>
<feature type="domain" description="C2H2-type" evidence="5">
    <location>
        <begin position="785"/>
        <end position="806"/>
    </location>
</feature>
<sequence length="975" mass="111965">MQVTKAELGEDVNYEELKIECEELINKDENDDLNDANGEVDADRIKKEQVVKVWKNDLEMEDTKVKLEEDVNYEEVKIESKELIIKVENDDLNDANVEIDVDRSKEGRIVQNWKNDLEMQVIKAELGEDVNYEEFKIESEELIIKDENDDLNDASGEIDVDRSLAIPCGQNQHLKTADKLTCTQCNTAYKRKLSLDDHIVRKHPHLIASVSSKIHECTHCSFKTVRKAHLVRHMSKHRERADRYNFYRCIHCNITFSSKQALDGHILNKHPDAMGSISTKTHECMHCAFKTVWKPHLARHMSKHRERAARYNFYRCIHCNITFSSKQALDGHILSKHPDAIGSISTKTHECMHCAFKTVWKAHLAHHMSKHRETADRYNFSTCVHCNAILKSKRALDDHTLRKHPDSMESISTKTHECMHCAFKTVRKADLARHMSKHRERADRFSFSTCIHCNVTFSSKQAFDGHILSNHPDAIGSISTKIHECTHCSFKTVIKPHLARHMSKHRERAARYNFYRCIHCNITFSSKQALDGHILSKHPDAIGSISTKTHECMHCAFKTVWKAHLAHHMSKHRETADRYNFSTCVHCNAILKSKRALDDHTLRKHPDSMESISTKIHECMHCAFKTVRKADLALHMSKHPETVDRYNFSTCIHSNVTFSSKQAFDGHILSNHPDAIGSISTKIHECTHCSFKTVRKAHLALHMSKHPETADTSKFSTCIHCNITFSSKQALDGHMLSKHPDSIGSISNKIHECTHCSFKTVKKGDLTRHMLNHPETADGYNFSTCIHCNITFSSKQALDGHILSKHPDAIGSLSYKIHECTNCSFITVRKADLARHMLYHPDTADRYNFNTCTHCNAAFRSKRSLDNHMLRKHPDSIGSISTKIHECRHCSFKTVSKAHLTRHMSKHRERADRYNFSMCIHCNITLSSKQALDGHILRKHPDAIGSISTKIYECAHCMYKTIAKCKFDRHMLKHP</sequence>
<gene>
    <name evidence="6" type="ORF">CALMAC_LOCUS12839</name>
</gene>
<keyword evidence="7" id="KW-1185">Reference proteome</keyword>
<dbReference type="GO" id="GO:0005634">
    <property type="term" value="C:nucleus"/>
    <property type="evidence" value="ECO:0007669"/>
    <property type="project" value="TreeGrafter"/>
</dbReference>
<dbReference type="Proteomes" id="UP000410492">
    <property type="component" value="Unassembled WGS sequence"/>
</dbReference>
<protein>
    <recommendedName>
        <fullName evidence="5">C2H2-type domain-containing protein</fullName>
    </recommendedName>
</protein>
<dbReference type="OrthoDB" id="5860767at2759"/>
<keyword evidence="3" id="KW-0863">Zinc-finger</keyword>
<evidence type="ECO:0000256" key="4">
    <source>
        <dbReference type="ARBA" id="ARBA00022833"/>
    </source>
</evidence>
<dbReference type="Pfam" id="PF12171">
    <property type="entry name" value="zf-C2H2_jaz"/>
    <property type="match status" value="2"/>
</dbReference>
<evidence type="ECO:0000256" key="1">
    <source>
        <dbReference type="ARBA" id="ARBA00022723"/>
    </source>
</evidence>
<organism evidence="6 7">
    <name type="scientific">Callosobruchus maculatus</name>
    <name type="common">Southern cowpea weevil</name>
    <name type="synonym">Pulse bruchid</name>
    <dbReference type="NCBI Taxonomy" id="64391"/>
    <lineage>
        <taxon>Eukaryota</taxon>
        <taxon>Metazoa</taxon>
        <taxon>Ecdysozoa</taxon>
        <taxon>Arthropoda</taxon>
        <taxon>Hexapoda</taxon>
        <taxon>Insecta</taxon>
        <taxon>Pterygota</taxon>
        <taxon>Neoptera</taxon>
        <taxon>Endopterygota</taxon>
        <taxon>Coleoptera</taxon>
        <taxon>Polyphaga</taxon>
        <taxon>Cucujiformia</taxon>
        <taxon>Chrysomeloidea</taxon>
        <taxon>Chrysomelidae</taxon>
        <taxon>Bruchinae</taxon>
        <taxon>Bruchini</taxon>
        <taxon>Callosobruchus</taxon>
    </lineage>
</organism>
<evidence type="ECO:0000256" key="2">
    <source>
        <dbReference type="ARBA" id="ARBA00022737"/>
    </source>
</evidence>
<dbReference type="Pfam" id="PF12874">
    <property type="entry name" value="zf-met"/>
    <property type="match status" value="2"/>
</dbReference>
<name>A0A653CYA8_CALMS</name>
<evidence type="ECO:0000259" key="5">
    <source>
        <dbReference type="PROSITE" id="PS00028"/>
    </source>
</evidence>
<feature type="domain" description="C2H2-type" evidence="5">
    <location>
        <begin position="316"/>
        <end position="337"/>
    </location>
</feature>
<dbReference type="PANTHER" id="PTHR24403">
    <property type="entry name" value="ZINC FINGER PROTEIN"/>
    <property type="match status" value="1"/>
</dbReference>
<keyword evidence="4" id="KW-0862">Zinc</keyword>
<proteinExistence type="predicted"/>
<feature type="domain" description="C2H2-type" evidence="5">
    <location>
        <begin position="182"/>
        <end position="203"/>
    </location>
</feature>
<dbReference type="InterPro" id="IPR022755">
    <property type="entry name" value="Znf_C2H2_jaz"/>
</dbReference>
<dbReference type="PROSITE" id="PS00028">
    <property type="entry name" value="ZINC_FINGER_C2H2_1"/>
    <property type="match status" value="8"/>
</dbReference>
<dbReference type="InterPro" id="IPR013087">
    <property type="entry name" value="Znf_C2H2_type"/>
</dbReference>
<feature type="domain" description="C2H2-type" evidence="5">
    <location>
        <begin position="517"/>
        <end position="538"/>
    </location>
</feature>
<dbReference type="InterPro" id="IPR050688">
    <property type="entry name" value="Zinc_finger/UBP_domain"/>
</dbReference>
<dbReference type="SMART" id="SM00355">
    <property type="entry name" value="ZnF_C2H2"/>
    <property type="match status" value="23"/>
</dbReference>
<reference evidence="6 7" key="1">
    <citation type="submission" date="2019-01" db="EMBL/GenBank/DDBJ databases">
        <authorList>
            <person name="Sayadi A."/>
        </authorList>
    </citation>
    <scope>NUCLEOTIDE SEQUENCE [LARGE SCALE GENOMIC DNA]</scope>
</reference>
<dbReference type="GO" id="GO:0008270">
    <property type="term" value="F:zinc ion binding"/>
    <property type="evidence" value="ECO:0007669"/>
    <property type="project" value="UniProtKB-KW"/>
</dbReference>
<dbReference type="AlphaFoldDB" id="A0A653CYA8"/>
<feature type="domain" description="C2H2-type" evidence="5">
    <location>
        <begin position="450"/>
        <end position="471"/>
    </location>
</feature>
<dbReference type="GO" id="GO:0045944">
    <property type="term" value="P:positive regulation of transcription by RNA polymerase II"/>
    <property type="evidence" value="ECO:0007669"/>
    <property type="project" value="TreeGrafter"/>
</dbReference>
<feature type="domain" description="C2H2-type" evidence="5">
    <location>
        <begin position="718"/>
        <end position="739"/>
    </location>
</feature>
<dbReference type="PANTHER" id="PTHR24403:SF67">
    <property type="entry name" value="FI01116P-RELATED"/>
    <property type="match status" value="1"/>
</dbReference>